<dbReference type="Proteomes" id="UP000806285">
    <property type="component" value="Unassembled WGS sequence"/>
</dbReference>
<accession>A0ABR9S629</accession>
<evidence type="ECO:0000313" key="2">
    <source>
        <dbReference type="Proteomes" id="UP000806285"/>
    </source>
</evidence>
<evidence type="ECO:0000313" key="1">
    <source>
        <dbReference type="EMBL" id="MBE7368943.1"/>
    </source>
</evidence>
<dbReference type="EMBL" id="JADDIV010000004">
    <property type="protein sequence ID" value="MBE7368943.1"/>
    <property type="molecule type" value="Genomic_DNA"/>
</dbReference>
<reference evidence="1 2" key="1">
    <citation type="submission" date="2020-10" db="EMBL/GenBank/DDBJ databases">
        <title>Ramlibacter sp. HM2 16S ribosomal RNA gene Genome sequencing and assembly.</title>
        <authorList>
            <person name="Kang M."/>
        </authorList>
    </citation>
    <scope>NUCLEOTIDE SEQUENCE [LARGE SCALE GENOMIC DNA]</scope>
    <source>
        <strain evidence="1 2">HM2</strain>
    </source>
</reference>
<dbReference type="RefSeq" id="WP_193677557.1">
    <property type="nucleotide sequence ID" value="NZ_JADDIV010000004.1"/>
</dbReference>
<gene>
    <name evidence="1" type="ORF">IM787_15375</name>
</gene>
<protein>
    <submittedName>
        <fullName evidence="1">Uncharacterized protein</fullName>
    </submittedName>
</protein>
<sequence>MTAAPELTVMGPGVLQPIEQQAIVWLAQRRADQGFWPREHNATLSVRRLSPDLFDLELHPKVTDPDSSLKLPHPARSVFTDDACFEFARDGLIPQLPSRDEAREVFFQVVTKAMKQQGGR</sequence>
<keyword evidence="2" id="KW-1185">Reference proteome</keyword>
<organism evidence="1 2">
    <name type="scientific">Ramlibacter pallidus</name>
    <dbReference type="NCBI Taxonomy" id="2780087"/>
    <lineage>
        <taxon>Bacteria</taxon>
        <taxon>Pseudomonadati</taxon>
        <taxon>Pseudomonadota</taxon>
        <taxon>Betaproteobacteria</taxon>
        <taxon>Burkholderiales</taxon>
        <taxon>Comamonadaceae</taxon>
        <taxon>Ramlibacter</taxon>
    </lineage>
</organism>
<comment type="caution">
    <text evidence="1">The sequence shown here is derived from an EMBL/GenBank/DDBJ whole genome shotgun (WGS) entry which is preliminary data.</text>
</comment>
<name>A0ABR9S629_9BURK</name>
<proteinExistence type="predicted"/>